<dbReference type="RefSeq" id="WP_212590441.1">
    <property type="nucleotide sequence ID" value="NZ_FYEW01000003.1"/>
</dbReference>
<sequence length="179" mass="20050">MMSPLLKPTLELPILGARLRPWRFSDAAALAHFANDKAVWQNLRDTFPHPYTTQDAEFFLSLVADDQRDLYLAIEVEGVAVGSIGVHFKTDVRRRSAEVGYWLAQEQWGKGLATAATKVVSDYVLARFDVCRLYAVVFESNAASARVLEKAGYELEARLRRSITKDGQTLDSLLYALVV</sequence>
<dbReference type="Gene3D" id="3.40.630.30">
    <property type="match status" value="1"/>
</dbReference>
<proteinExistence type="predicted"/>
<evidence type="ECO:0000313" key="2">
    <source>
        <dbReference type="EMBL" id="SNC77146.1"/>
    </source>
</evidence>
<feature type="domain" description="N-acetyltransferase" evidence="1">
    <location>
        <begin position="17"/>
        <end position="179"/>
    </location>
</feature>
<dbReference type="Proteomes" id="UP000198131">
    <property type="component" value="Unassembled WGS sequence"/>
</dbReference>
<keyword evidence="3" id="KW-1185">Reference proteome</keyword>
<accession>A0A212UG07</accession>
<dbReference type="PROSITE" id="PS51186">
    <property type="entry name" value="GNAT"/>
    <property type="match status" value="1"/>
</dbReference>
<dbReference type="PANTHER" id="PTHR43328">
    <property type="entry name" value="ACETYLTRANSFERASE-RELATED"/>
    <property type="match status" value="1"/>
</dbReference>
<evidence type="ECO:0000259" key="1">
    <source>
        <dbReference type="PROSITE" id="PS51186"/>
    </source>
</evidence>
<reference evidence="3" key="1">
    <citation type="submission" date="2017-06" db="EMBL/GenBank/DDBJ databases">
        <authorList>
            <person name="Varghese N."/>
            <person name="Submissions S."/>
        </authorList>
    </citation>
    <scope>NUCLEOTIDE SEQUENCE [LARGE SCALE GENOMIC DNA]</scope>
    <source>
        <strain evidence="3">DSM 11116</strain>
    </source>
</reference>
<dbReference type="PANTHER" id="PTHR43328:SF1">
    <property type="entry name" value="N-ACETYLTRANSFERASE DOMAIN-CONTAINING PROTEIN"/>
    <property type="match status" value="1"/>
</dbReference>
<name>A0A212UG07_9BACT</name>
<dbReference type="InterPro" id="IPR000182">
    <property type="entry name" value="GNAT_dom"/>
</dbReference>
<gene>
    <name evidence="2" type="ORF">SAMN06265337_3723</name>
</gene>
<dbReference type="Pfam" id="PF13302">
    <property type="entry name" value="Acetyltransf_3"/>
    <property type="match status" value="1"/>
</dbReference>
<keyword evidence="2" id="KW-0808">Transferase</keyword>
<dbReference type="AlphaFoldDB" id="A0A212UG07"/>
<evidence type="ECO:0000313" key="3">
    <source>
        <dbReference type="Proteomes" id="UP000198131"/>
    </source>
</evidence>
<protein>
    <submittedName>
        <fullName evidence="2">Protein N-acetyltransferase, RimJ/RimL family</fullName>
    </submittedName>
</protein>
<dbReference type="EMBL" id="FYEW01000003">
    <property type="protein sequence ID" value="SNC77146.1"/>
    <property type="molecule type" value="Genomic_DNA"/>
</dbReference>
<organism evidence="2 3">
    <name type="scientific">Hymenobacter gelipurpurascens</name>
    <dbReference type="NCBI Taxonomy" id="89968"/>
    <lineage>
        <taxon>Bacteria</taxon>
        <taxon>Pseudomonadati</taxon>
        <taxon>Bacteroidota</taxon>
        <taxon>Cytophagia</taxon>
        <taxon>Cytophagales</taxon>
        <taxon>Hymenobacteraceae</taxon>
        <taxon>Hymenobacter</taxon>
    </lineage>
</organism>
<dbReference type="GO" id="GO:0016747">
    <property type="term" value="F:acyltransferase activity, transferring groups other than amino-acyl groups"/>
    <property type="evidence" value="ECO:0007669"/>
    <property type="project" value="InterPro"/>
</dbReference>
<dbReference type="SUPFAM" id="SSF55729">
    <property type="entry name" value="Acyl-CoA N-acyltransferases (Nat)"/>
    <property type="match status" value="1"/>
</dbReference>
<dbReference type="InterPro" id="IPR016181">
    <property type="entry name" value="Acyl_CoA_acyltransferase"/>
</dbReference>